<dbReference type="InterPro" id="IPR029063">
    <property type="entry name" value="SAM-dependent_MTases_sf"/>
</dbReference>
<dbReference type="EMBL" id="AY443008">
    <property type="protein sequence ID" value="AAR24095.1"/>
    <property type="molecule type" value="mRNA"/>
</dbReference>
<dbReference type="GO" id="GO:0008757">
    <property type="term" value="F:S-adenosylmethionine-dependent methyltransferase activity"/>
    <property type="evidence" value="ECO:0007669"/>
    <property type="project" value="UniProtKB-ARBA"/>
</dbReference>
<dbReference type="Pfam" id="PF00891">
    <property type="entry name" value="Methyltransf_2"/>
    <property type="match status" value="1"/>
</dbReference>
<organism evidence="8">
    <name type="scientific">Ammi majus</name>
    <name type="common">Bishop's weed</name>
    <dbReference type="NCBI Taxonomy" id="48026"/>
    <lineage>
        <taxon>Eukaryota</taxon>
        <taxon>Viridiplantae</taxon>
        <taxon>Streptophyta</taxon>
        <taxon>Embryophyta</taxon>
        <taxon>Tracheophyta</taxon>
        <taxon>Spermatophyta</taxon>
        <taxon>Magnoliopsida</taxon>
        <taxon>eudicotyledons</taxon>
        <taxon>Gunneridae</taxon>
        <taxon>Pentapetalae</taxon>
        <taxon>asterids</taxon>
        <taxon>campanulids</taxon>
        <taxon>Apiales</taxon>
        <taxon>Apiaceae</taxon>
        <taxon>Apioideae</taxon>
        <taxon>apioid superclade</taxon>
        <taxon>Apieae</taxon>
        <taxon>Ammi</taxon>
    </lineage>
</organism>
<feature type="active site" description="Proton acceptor" evidence="5">
    <location>
        <position position="262"/>
    </location>
</feature>
<dbReference type="Gene3D" id="3.40.50.150">
    <property type="entry name" value="Vaccinia Virus protein VP39"/>
    <property type="match status" value="1"/>
</dbReference>
<dbReference type="InterPro" id="IPR016461">
    <property type="entry name" value="COMT-like"/>
</dbReference>
<accession>Q6T1F4</accession>
<dbReference type="PROSITE" id="PS51683">
    <property type="entry name" value="SAM_OMT_II"/>
    <property type="match status" value="1"/>
</dbReference>
<dbReference type="GO" id="GO:0032259">
    <property type="term" value="P:methylation"/>
    <property type="evidence" value="ECO:0007669"/>
    <property type="project" value="UniProtKB-KW"/>
</dbReference>
<name>Q6T1F4_AMMMJ</name>
<sequence>MASHDQEAFLAAMQIVNSSTVDGVLNALIELNVFDIIMKKVGLDGYLHPDEIALNLPAKNLEASDMLDRMLRLLATHSIIKCKLVKRSGGTHRLTRSYGLTSISQYFVQAKDGPCLAPYIRLIHHKEMQRSWSKVKDATIEGGVPFNKAHGGKNIFEYLEKDKDLAELLSQAMDKSIATSMNILLQMYKGLEGVQEVVDVGGAHGATLSCIVSMNPHLKGINFDLPHVVKNAPSLPGIVHVGGDMFESVPRGDVILLQRLLHDWTDEESVKILKTCHEALPDHGKVVIIEMMPAELPENDVQAKNISQVDIRMLIYTHGGRERTAEEFQMLGKEAGFASSKFICGADLYGVVELYKKM</sequence>
<dbReference type="GO" id="GO:0008171">
    <property type="term" value="F:O-methyltransferase activity"/>
    <property type="evidence" value="ECO:0007669"/>
    <property type="project" value="InterPro"/>
</dbReference>
<dbReference type="AlphaFoldDB" id="Q6T1F4"/>
<dbReference type="InterPro" id="IPR036390">
    <property type="entry name" value="WH_DNA-bd_sf"/>
</dbReference>
<dbReference type="InterPro" id="IPR001077">
    <property type="entry name" value="COMT_C"/>
</dbReference>
<evidence type="ECO:0000256" key="3">
    <source>
        <dbReference type="ARBA" id="ARBA00022691"/>
    </source>
</evidence>
<evidence type="ECO:0000259" key="6">
    <source>
        <dbReference type="Pfam" id="PF00891"/>
    </source>
</evidence>
<dbReference type="PANTHER" id="PTHR11746">
    <property type="entry name" value="O-METHYLTRANSFERASE"/>
    <property type="match status" value="1"/>
</dbReference>
<dbReference type="Gene3D" id="1.10.10.10">
    <property type="entry name" value="Winged helix-like DNA-binding domain superfamily/Winged helix DNA-binding domain"/>
    <property type="match status" value="1"/>
</dbReference>
<feature type="domain" description="O-methyltransferase dimerisation" evidence="7">
    <location>
        <begin position="13"/>
        <end position="109"/>
    </location>
</feature>
<keyword evidence="3" id="KW-0949">S-adenosyl-L-methionine</keyword>
<dbReference type="GO" id="GO:0046983">
    <property type="term" value="F:protein dimerization activity"/>
    <property type="evidence" value="ECO:0007669"/>
    <property type="project" value="InterPro"/>
</dbReference>
<reference evidence="8" key="1">
    <citation type="journal article" date="2004" name="Eur. J. Biochem.">
        <title>Furanocoumarin biosynthesis in Ammi majus L. Cloning of bergaptol O-methyltransferase.</title>
        <authorList>
            <person name="Hehmann M."/>
            <person name="Lukacin R."/>
            <person name="Ekiert H."/>
            <person name="Matern U."/>
        </authorList>
    </citation>
    <scope>NUCLEOTIDE SEQUENCE</scope>
</reference>
<dbReference type="SUPFAM" id="SSF53335">
    <property type="entry name" value="S-adenosyl-L-methionine-dependent methyltransferases"/>
    <property type="match status" value="1"/>
</dbReference>
<evidence type="ECO:0000256" key="1">
    <source>
        <dbReference type="ARBA" id="ARBA00022603"/>
    </source>
</evidence>
<comment type="similarity">
    <text evidence="4">Belongs to the class I-like SAM-binding methyltransferase superfamily. Cation-independent O-methyltransferase family. COMT subfamily.</text>
</comment>
<evidence type="ECO:0000256" key="4">
    <source>
        <dbReference type="ARBA" id="ARBA00034481"/>
    </source>
</evidence>
<dbReference type="PIRSF" id="PIRSF005739">
    <property type="entry name" value="O-mtase"/>
    <property type="match status" value="1"/>
</dbReference>
<dbReference type="InterPro" id="IPR036388">
    <property type="entry name" value="WH-like_DNA-bd_sf"/>
</dbReference>
<evidence type="ECO:0000256" key="5">
    <source>
        <dbReference type="PIRSR" id="PIRSR005739-1"/>
    </source>
</evidence>
<dbReference type="Pfam" id="PF08100">
    <property type="entry name" value="Dimerisation"/>
    <property type="match status" value="1"/>
</dbReference>
<feature type="domain" description="O-methyltransferase C-terminal" evidence="6">
    <location>
        <begin position="132"/>
        <end position="338"/>
    </location>
</feature>
<dbReference type="SUPFAM" id="SSF46785">
    <property type="entry name" value="Winged helix' DNA-binding domain"/>
    <property type="match status" value="1"/>
</dbReference>
<keyword evidence="1 8" id="KW-0489">Methyltransferase</keyword>
<dbReference type="InterPro" id="IPR012967">
    <property type="entry name" value="COMT_dimerisation"/>
</dbReference>
<evidence type="ECO:0000313" key="8">
    <source>
        <dbReference type="EMBL" id="AAR24095.1"/>
    </source>
</evidence>
<dbReference type="FunFam" id="1.10.10.10:FF:000357">
    <property type="entry name" value="Caffeic acid 3-O-methyltransferase"/>
    <property type="match status" value="1"/>
</dbReference>
<keyword evidence="2 8" id="KW-0808">Transferase</keyword>
<protein>
    <submittedName>
        <fullName evidence="8">Caffeic acid O-methyltransferase-like protein</fullName>
    </submittedName>
</protein>
<proteinExistence type="evidence at transcript level"/>
<evidence type="ECO:0000256" key="2">
    <source>
        <dbReference type="ARBA" id="ARBA00022679"/>
    </source>
</evidence>
<evidence type="ECO:0000259" key="7">
    <source>
        <dbReference type="Pfam" id="PF08100"/>
    </source>
</evidence>